<keyword evidence="8" id="KW-1185">Reference proteome</keyword>
<dbReference type="InterPro" id="IPR041462">
    <property type="entry name" value="Bact_A2M_MG6"/>
</dbReference>
<protein>
    <recommendedName>
        <fullName evidence="6">Apple domain-containing protein</fullName>
    </recommendedName>
</protein>
<dbReference type="InterPro" id="IPR047565">
    <property type="entry name" value="Alpha-macroglob_thiol-ester_cl"/>
</dbReference>
<dbReference type="EMBL" id="JACHOO010000002">
    <property type="protein sequence ID" value="MBB5752351.1"/>
    <property type="molecule type" value="Genomic_DNA"/>
</dbReference>
<dbReference type="Pfam" id="PF17972">
    <property type="entry name" value="bMG5"/>
    <property type="match status" value="1"/>
</dbReference>
<evidence type="ECO:0000313" key="7">
    <source>
        <dbReference type="EMBL" id="MBB5752351.1"/>
    </source>
</evidence>
<dbReference type="InterPro" id="IPR041203">
    <property type="entry name" value="Bact_A2M_MG5"/>
</dbReference>
<dbReference type="GO" id="GO:0006508">
    <property type="term" value="P:proteolysis"/>
    <property type="evidence" value="ECO:0007669"/>
    <property type="project" value="InterPro"/>
</dbReference>
<evidence type="ECO:0000256" key="5">
    <source>
        <dbReference type="SAM" id="SignalP"/>
    </source>
</evidence>
<dbReference type="InterPro" id="IPR026284">
    <property type="entry name" value="A2MG_proteobact"/>
</dbReference>
<dbReference type="InterPro" id="IPR051802">
    <property type="entry name" value="YfhM-like"/>
</dbReference>
<evidence type="ECO:0000256" key="4">
    <source>
        <dbReference type="ARBA" id="ARBA00023157"/>
    </source>
</evidence>
<dbReference type="InterPro" id="IPR041246">
    <property type="entry name" value="Bact_MG10"/>
</dbReference>
<dbReference type="Gene3D" id="1.50.10.20">
    <property type="match status" value="1"/>
</dbReference>
<dbReference type="GO" id="GO:0004866">
    <property type="term" value="F:endopeptidase inhibitor activity"/>
    <property type="evidence" value="ECO:0007669"/>
    <property type="project" value="InterPro"/>
</dbReference>
<dbReference type="Pfam" id="PF17973">
    <property type="entry name" value="bMG10"/>
    <property type="match status" value="1"/>
</dbReference>
<dbReference type="InterPro" id="IPR001599">
    <property type="entry name" value="Macroglobln_a2"/>
</dbReference>
<dbReference type="CDD" id="cd01100">
    <property type="entry name" value="APPLE_Factor_XI_like"/>
    <property type="match status" value="1"/>
</dbReference>
<dbReference type="Pfam" id="PF00024">
    <property type="entry name" value="PAN_1"/>
    <property type="match status" value="1"/>
</dbReference>
<gene>
    <name evidence="7" type="ORF">GGQ63_001403</name>
</gene>
<dbReference type="Gene3D" id="2.60.40.1930">
    <property type="match status" value="1"/>
</dbReference>
<dbReference type="InterPro" id="IPR000177">
    <property type="entry name" value="Apple"/>
</dbReference>
<dbReference type="Pfam" id="PF01835">
    <property type="entry name" value="MG2"/>
    <property type="match status" value="1"/>
</dbReference>
<evidence type="ECO:0000259" key="6">
    <source>
        <dbReference type="PROSITE" id="PS50948"/>
    </source>
</evidence>
<dbReference type="SUPFAM" id="SSF57414">
    <property type="entry name" value="Hairpin loop containing domain-like"/>
    <property type="match status" value="1"/>
</dbReference>
<dbReference type="PROSITE" id="PS50948">
    <property type="entry name" value="PAN"/>
    <property type="match status" value="1"/>
</dbReference>
<accession>A0A7W9FK74</accession>
<keyword evidence="2 5" id="KW-0732">Signal</keyword>
<reference evidence="7 8" key="1">
    <citation type="submission" date="2020-08" db="EMBL/GenBank/DDBJ databases">
        <title>Genomic Encyclopedia of Type Strains, Phase IV (KMG-IV): sequencing the most valuable type-strain genomes for metagenomic binning, comparative biology and taxonomic classification.</title>
        <authorList>
            <person name="Goeker M."/>
        </authorList>
    </citation>
    <scope>NUCLEOTIDE SEQUENCE [LARGE SCALE GENOMIC DNA]</scope>
    <source>
        <strain evidence="7 8">DSM 16268</strain>
    </source>
</reference>
<feature type="domain" description="Apple" evidence="6">
    <location>
        <begin position="31"/>
        <end position="106"/>
    </location>
</feature>
<dbReference type="InterPro" id="IPR011625">
    <property type="entry name" value="A2M_N_BRD"/>
</dbReference>
<dbReference type="RefSeq" id="WP_183853922.1">
    <property type="nucleotide sequence ID" value="NZ_JACHOO010000002.1"/>
</dbReference>
<organism evidence="7 8">
    <name type="scientific">Prosthecomicrobium pneumaticum</name>
    <dbReference type="NCBI Taxonomy" id="81895"/>
    <lineage>
        <taxon>Bacteria</taxon>
        <taxon>Pseudomonadati</taxon>
        <taxon>Pseudomonadota</taxon>
        <taxon>Alphaproteobacteria</taxon>
        <taxon>Hyphomicrobiales</taxon>
        <taxon>Kaistiaceae</taxon>
        <taxon>Prosthecomicrobium</taxon>
    </lineage>
</organism>
<proteinExistence type="inferred from homology"/>
<dbReference type="SMART" id="SM01359">
    <property type="entry name" value="A2M_N_2"/>
    <property type="match status" value="1"/>
</dbReference>
<dbReference type="PIRSF" id="PIRSF038980">
    <property type="entry name" value="A2M_bac"/>
    <property type="match status" value="1"/>
</dbReference>
<dbReference type="InterPro" id="IPR008930">
    <property type="entry name" value="Terpenoid_cyclase/PrenylTrfase"/>
</dbReference>
<evidence type="ECO:0000256" key="3">
    <source>
        <dbReference type="ARBA" id="ARBA00022737"/>
    </source>
</evidence>
<dbReference type="Pfam" id="PF11974">
    <property type="entry name" value="bMG3"/>
    <property type="match status" value="1"/>
</dbReference>
<dbReference type="SMART" id="SM00223">
    <property type="entry name" value="APPLE"/>
    <property type="match status" value="1"/>
</dbReference>
<dbReference type="SUPFAM" id="SSF48239">
    <property type="entry name" value="Terpenoid cyclases/Protein prenyltransferases"/>
    <property type="match status" value="1"/>
</dbReference>
<dbReference type="Pfam" id="PF07703">
    <property type="entry name" value="A2M_BRD"/>
    <property type="match status" value="1"/>
</dbReference>
<keyword evidence="4" id="KW-1015">Disulfide bond</keyword>
<dbReference type="InterPro" id="IPR049120">
    <property type="entry name" value="A2M_bMG2"/>
</dbReference>
<dbReference type="CDD" id="cd02891">
    <property type="entry name" value="A2M_like"/>
    <property type="match status" value="1"/>
</dbReference>
<dbReference type="InterPro" id="IPR002890">
    <property type="entry name" value="MG2"/>
</dbReference>
<feature type="signal peptide" evidence="5">
    <location>
        <begin position="1"/>
        <end position="27"/>
    </location>
</feature>
<name>A0A7W9FK74_9HYPH</name>
<keyword evidence="3" id="KW-0677">Repeat</keyword>
<dbReference type="Pfam" id="PF17962">
    <property type="entry name" value="bMG6"/>
    <property type="match status" value="1"/>
</dbReference>
<dbReference type="Proteomes" id="UP000523821">
    <property type="component" value="Unassembled WGS sequence"/>
</dbReference>
<dbReference type="Pfam" id="PF21142">
    <property type="entry name" value="A2M_bMG2"/>
    <property type="match status" value="1"/>
</dbReference>
<dbReference type="GO" id="GO:0005576">
    <property type="term" value="C:extracellular region"/>
    <property type="evidence" value="ECO:0007669"/>
    <property type="project" value="InterPro"/>
</dbReference>
<dbReference type="PANTHER" id="PTHR40094">
    <property type="entry name" value="ALPHA-2-MACROGLOBULIN HOMOLOG"/>
    <property type="match status" value="1"/>
</dbReference>
<dbReference type="Pfam" id="PF00207">
    <property type="entry name" value="A2M"/>
    <property type="match status" value="1"/>
</dbReference>
<evidence type="ECO:0000313" key="8">
    <source>
        <dbReference type="Proteomes" id="UP000523821"/>
    </source>
</evidence>
<comment type="similarity">
    <text evidence="1">Belongs to the protease inhibitor I39 (alpha-2-macroglobulin) family. Bacterial alpha-2-macroglobulin subfamily.</text>
</comment>
<dbReference type="SMART" id="SM01360">
    <property type="entry name" value="A2M"/>
    <property type="match status" value="1"/>
</dbReference>
<dbReference type="Gene3D" id="3.50.4.10">
    <property type="entry name" value="Hepatocyte Growth Factor"/>
    <property type="match status" value="1"/>
</dbReference>
<evidence type="ECO:0000256" key="1">
    <source>
        <dbReference type="ARBA" id="ARBA00010556"/>
    </source>
</evidence>
<sequence length="1834" mass="193070">MRGLRRFARHALMVLGLAALAAGPAAARDEAAGQRVVTTRNADYPGFDLETLKDVDLDACTAACTADQSCRAFTYNEKARWCFLKSDFGTLTQAPGATAGRIVPVATLSQSETVKRRDELGFVMPWFMDEARALEGALAQRAAGESRSAATLSADLAQALSGGDFEAASSAAIGLLALSPEDPANWLALARAALGRSPQDWQAQNEAKTDGTAAVIAAYLRMTGPAERAQALALLGRAFEKRGEGRMALKAYRASRGLEADAAVAADYERALEQYGFRVVSNEVDADSASPRLCIVFSDSLKPGAPIADFVTVEGGTGLAIEPRDNQVCVEGLKHGGRYTVRVRPGLPAADDEALARQVEITSYVRDRAPWVGFAGKAYVLPAGGEASIPIDSVNADRIDAKVYRIGDRALASAVRDGTFLRQLERYAADQIGDSSGTLVWQGEIEVKGGTLNETITTAIPITEAVGKAEPGVYVIVGRAALDQQNQWGTQATQWFIVSDLGLTALSATDGVHAFVRSLGSAKALAGARVKLVATNDEVLGEATTDADGHVRFEPGLARGAGGMAPQLLVAETDAGDYAFLDLKKTPFDLADRGVDGRPAPAAIDAFLTPERGIYRPGETVHLTALLRDSRAQSVDGLPLTLVVERPDSVEASREQIADQGLGGYHAAVPLAAEAMRGAWRFKLFVDPKGAPIAEISVLVEDFEPDRLAFEADSPAERLTSGGALPLSIAARYLYGAPAGDLAVDGEVIATPTATLDAYPGYRFGLADDPAPTVRDTLGATGLTDTDGAAAFEATVPTLPETTRLWNAEIVVRVTDTNGRAVERRLSRPVDAGGPRLGIRPAFDGSVAEGGPADFMLVAIGGDGTRIAAAGVAWTLERLTTTYQWYRRDGNWNYEPITSAEKIADGALDLAASGEPAKLSLPVDWGHYRLTATLSGAATTASSVDFDAGWYVDAAGGSETPDMLGVSLDKPRYKVGDTAHLRLEARFAGVALVAVIDDRLIAMKTVEVPEGGTTVALPVTAEWGPGAYVTAALYRPMDIAAKRMPARALGLSWLAVDPGERKLDLALDVAAELRPREAMAIPVTLRDLAPGTEAYVTVAAVDVGILNLTGFRTPDPDGWYYGQRRLGTEIRDLYGQLIDRMQGVPGVLRSGGDGGSAGLKAPPPTQKLLAFHSGVVRVDDDGRATVSFDLPDFNGTVRVMAMAWSKAGVGHAEKDVIVRDPVVVSASLPRFMTPGDKSRLLVEIDNVAGRAGDYTLAIGAAGLALASEDAARIVTLAEKQKVTLVLPIEAVDIGDHTITVDLAAPDGERFPKDYALGIRPAGTPVSRRSLVALAPQTGRLTVNGAAFADFVPGTASATLGLGGPARLDVATLIDALDRYPYGCTEQIASRAMPLLYLNQVAATIGIAEDTEIRKRVADAIGAVLANQSGAGSFGLWGPGWDDLWLDAYVTDFLTRAKAVGYAVPEVAFGNAVDNLANKLAYAQDFESGGEAIAYALYVLARNGRAAIGDLRYYAETKLDAFATPLAKAQIGAGLALYGDRARAERVFEAAYRDARAGAGPQSGGRDDYGSALRDEAGVLTLAAETGQNGLDLGALIDRVSETRATRRAVSTQEQSWTLLAAAALMDGMAKGSAEVDGVAADLPLFRKLSGTEVEDRPLAIANTGTTALDAALTITGVPAVPEPAGGVGFSIARAYYATDGSEIDPSTVAQNDRMVVVLTVTATEGRFGRLMVTDGLPAGFEIENPNISRSGDTASYDWLSVETNVAHTEARTDRFLAAVTRSASDPLEFSVAYTARAVSPGTFVHPAATVEDMYDPDRWARTDTGAVEIVGAMR</sequence>
<dbReference type="SMART" id="SM01419">
    <property type="entry name" value="Thiol-ester_cl"/>
    <property type="match status" value="1"/>
</dbReference>
<evidence type="ECO:0000256" key="2">
    <source>
        <dbReference type="ARBA" id="ARBA00022729"/>
    </source>
</evidence>
<dbReference type="PANTHER" id="PTHR40094:SF1">
    <property type="entry name" value="UBIQUITIN DOMAIN-CONTAINING PROTEIN"/>
    <property type="match status" value="1"/>
</dbReference>
<dbReference type="InterPro" id="IPR003609">
    <property type="entry name" value="Pan_app"/>
</dbReference>
<comment type="caution">
    <text evidence="7">The sequence shown here is derived from an EMBL/GenBank/DDBJ whole genome shotgun (WGS) entry which is preliminary data.</text>
</comment>
<dbReference type="InterPro" id="IPR021868">
    <property type="entry name" value="Alpha_2_Macroglob_MG3"/>
</dbReference>
<feature type="chain" id="PRO_5030576232" description="Apple domain-containing protein" evidence="5">
    <location>
        <begin position="28"/>
        <end position="1834"/>
    </location>
</feature>